<keyword evidence="5 9" id="KW-0067">ATP-binding</keyword>
<keyword evidence="4 9" id="KW-0378">Hydrolase</keyword>
<comment type="caution">
    <text evidence="9">Lacks conserved residue(s) required for the propagation of feature annotation.</text>
</comment>
<feature type="binding site" evidence="9">
    <location>
        <begin position="123"/>
        <end position="125"/>
    </location>
    <ligand>
        <name>ATP</name>
        <dbReference type="ChEBI" id="CHEBI:30616"/>
    </ligand>
</feature>
<evidence type="ECO:0000256" key="2">
    <source>
        <dbReference type="ARBA" id="ARBA00022741"/>
    </source>
</evidence>
<comment type="subcellular location">
    <subcellularLocation>
        <location evidence="9">Cytoplasm</location>
    </subcellularLocation>
</comment>
<dbReference type="EMBL" id="BNGU01000061">
    <property type="protein sequence ID" value="GHM60037.1"/>
    <property type="molecule type" value="Genomic_DNA"/>
</dbReference>
<dbReference type="NCBIfam" id="NF000868">
    <property type="entry name" value="PRK00080.1"/>
    <property type="match status" value="1"/>
</dbReference>
<dbReference type="PANTHER" id="PTHR42848:SF1">
    <property type="entry name" value="HOLLIDAY JUNCTION BRANCH MIGRATION COMPLEX SUBUNIT RUVB"/>
    <property type="match status" value="1"/>
</dbReference>
<keyword evidence="3 9" id="KW-0227">DNA damage</keyword>
<dbReference type="InterPro" id="IPR003593">
    <property type="entry name" value="AAA+_ATPase"/>
</dbReference>
<dbReference type="InterPro" id="IPR036390">
    <property type="entry name" value="WH_DNA-bd_sf"/>
</dbReference>
<keyword evidence="2 9" id="KW-0547">Nucleotide-binding</keyword>
<comment type="domain">
    <text evidence="9">Has 3 domains, the large (RuvB-L) and small ATPase (RuvB-S) domains and the C-terminal head (RuvB-H) domain. The head domain binds DNA, while the ATPase domains jointly bind ATP, ADP or are empty depending on the state of the subunit in the translocation cycle. During a single DNA translocation step the structure of each domain remains the same, but their relative positions change.</text>
</comment>
<accession>A0A8J3HVH0</accession>
<evidence type="ECO:0000256" key="9">
    <source>
        <dbReference type="HAMAP-Rule" id="MF_00016"/>
    </source>
</evidence>
<dbReference type="PANTHER" id="PTHR42848">
    <property type="match status" value="1"/>
</dbReference>
<feature type="region of interest" description="Head domain (RuvB-H)" evidence="9">
    <location>
        <begin position="249"/>
        <end position="320"/>
    </location>
</feature>
<dbReference type="NCBIfam" id="TIGR00635">
    <property type="entry name" value="ruvB"/>
    <property type="match status" value="1"/>
</dbReference>
<feature type="binding site" evidence="9">
    <location>
        <position position="62"/>
    </location>
    <ligand>
        <name>ATP</name>
        <dbReference type="ChEBI" id="CHEBI:30616"/>
    </ligand>
</feature>
<dbReference type="Gene3D" id="1.10.10.10">
    <property type="entry name" value="Winged helix-like DNA-binding domain superfamily/Winged helix DNA-binding domain"/>
    <property type="match status" value="1"/>
</dbReference>
<sequence>MSGNEYEEDVRNVNIRPEKLDDFTGQKNAIQNLKIFVSAAYARGEAMDHVLLYGPPGLGKTTLAHIIAKELRASFRATSGPLLSKAGDLAAILTNLQAKDVLFIDEIHRLSSNIEEVLYTAMEDYCLDIIVGEGCSARTLRIDIPPFTLVGATTRLGLLSGPLRDRFGIPVHLEFYSFEELISIIKRGASLLSTSVDNEGAQEIANRSRGTPRIALRLLRRIRDFLQNSSDTITHSIADYALQKLGIDKMGLDKLDINYLKFIANSADPVGIDTISVALSEDRGNLEEAVEPYLIRINFLQRTPRGRVLTSQARDYLNNQ</sequence>
<feature type="binding site" evidence="9">
    <location>
        <position position="166"/>
    </location>
    <ligand>
        <name>ATP</name>
        <dbReference type="ChEBI" id="CHEBI:30616"/>
    </ligand>
</feature>
<feature type="binding site" evidence="9">
    <location>
        <position position="61"/>
    </location>
    <ligand>
        <name>Mg(2+)</name>
        <dbReference type="ChEBI" id="CHEBI:18420"/>
    </ligand>
</feature>
<dbReference type="SUPFAM" id="SSF52540">
    <property type="entry name" value="P-loop containing nucleoside triphosphate hydrolases"/>
    <property type="match status" value="1"/>
</dbReference>
<evidence type="ECO:0000256" key="4">
    <source>
        <dbReference type="ARBA" id="ARBA00022801"/>
    </source>
</evidence>
<evidence type="ECO:0000313" key="11">
    <source>
        <dbReference type="EMBL" id="GHM60037.1"/>
    </source>
</evidence>
<feature type="binding site" evidence="9">
    <location>
        <position position="15"/>
    </location>
    <ligand>
        <name>ATP</name>
        <dbReference type="ChEBI" id="CHEBI:30616"/>
    </ligand>
</feature>
<dbReference type="GO" id="GO:0000400">
    <property type="term" value="F:four-way junction DNA binding"/>
    <property type="evidence" value="ECO:0007669"/>
    <property type="project" value="UniProtKB-UniRule"/>
</dbReference>
<keyword evidence="7 9" id="KW-0233">DNA recombination</keyword>
<feature type="binding site" evidence="9">
    <location>
        <position position="57"/>
    </location>
    <ligand>
        <name>ATP</name>
        <dbReference type="ChEBI" id="CHEBI:30616"/>
    </ligand>
</feature>
<organism evidence="11 12">
    <name type="scientific">Candidatus Mesenet longicola</name>
    <dbReference type="NCBI Taxonomy" id="1892558"/>
    <lineage>
        <taxon>Bacteria</taxon>
        <taxon>Pseudomonadati</taxon>
        <taxon>Pseudomonadota</taxon>
        <taxon>Alphaproteobacteria</taxon>
        <taxon>Rickettsiales</taxon>
        <taxon>Anaplasmataceae</taxon>
        <taxon>Candidatus Mesenet</taxon>
    </lineage>
</organism>
<evidence type="ECO:0000256" key="8">
    <source>
        <dbReference type="ARBA" id="ARBA00023204"/>
    </source>
</evidence>
<proteinExistence type="inferred from homology"/>
<keyword evidence="11" id="KW-0347">Helicase</keyword>
<feature type="domain" description="AAA+ ATPase" evidence="10">
    <location>
        <begin position="46"/>
        <end position="177"/>
    </location>
</feature>
<dbReference type="Gene3D" id="3.40.50.300">
    <property type="entry name" value="P-loop containing nucleotide triphosphate hydrolases"/>
    <property type="match status" value="1"/>
</dbReference>
<feature type="binding site" evidence="9">
    <location>
        <position position="307"/>
    </location>
    <ligand>
        <name>DNA</name>
        <dbReference type="ChEBI" id="CHEBI:16991"/>
    </ligand>
</feature>
<dbReference type="Proteomes" id="UP000637906">
    <property type="component" value="Unassembled WGS sequence"/>
</dbReference>
<evidence type="ECO:0000313" key="12">
    <source>
        <dbReference type="Proteomes" id="UP000637906"/>
    </source>
</evidence>
<keyword evidence="6 9" id="KW-0238">DNA-binding</keyword>
<dbReference type="GO" id="GO:0048476">
    <property type="term" value="C:Holliday junction resolvase complex"/>
    <property type="evidence" value="ECO:0007669"/>
    <property type="project" value="UniProtKB-UniRule"/>
</dbReference>
<comment type="catalytic activity">
    <reaction evidence="9">
        <text>ATP + H2O = ADP + phosphate + H(+)</text>
        <dbReference type="Rhea" id="RHEA:13065"/>
        <dbReference type="ChEBI" id="CHEBI:15377"/>
        <dbReference type="ChEBI" id="CHEBI:15378"/>
        <dbReference type="ChEBI" id="CHEBI:30616"/>
        <dbReference type="ChEBI" id="CHEBI:43474"/>
        <dbReference type="ChEBI" id="CHEBI:456216"/>
    </reaction>
</comment>
<feature type="binding site" evidence="9">
    <location>
        <position position="61"/>
    </location>
    <ligand>
        <name>ATP</name>
        <dbReference type="ChEBI" id="CHEBI:30616"/>
    </ligand>
</feature>
<dbReference type="InterPro" id="IPR036388">
    <property type="entry name" value="WH-like_DNA-bd_sf"/>
</dbReference>
<dbReference type="Pfam" id="PF05491">
    <property type="entry name" value="WHD_RuvB"/>
    <property type="match status" value="1"/>
</dbReference>
<dbReference type="HAMAP" id="MF_00016">
    <property type="entry name" value="DNA_HJ_migration_RuvB"/>
    <property type="match status" value="1"/>
</dbReference>
<dbReference type="Pfam" id="PF17864">
    <property type="entry name" value="AAA_lid_4"/>
    <property type="match status" value="1"/>
</dbReference>
<reference evidence="11 12" key="1">
    <citation type="journal article" date="2021" name="Microb. Ecol.">
        <title>Candidatus Mesenet longicola: Novel Endosymbionts of Brontispa longissima that Induce Cytoplasmic Incompatibility.</title>
        <authorList>
            <person name="Takano S."/>
            <person name="Gotoh Y."/>
            <person name="Hayashi T."/>
        </authorList>
    </citation>
    <scope>NUCLEOTIDE SEQUENCE [LARGE SCALE GENOMIC DNA]</scope>
    <source>
        <strain evidence="11">L5</strain>
    </source>
</reference>
<dbReference type="InterPro" id="IPR041445">
    <property type="entry name" value="AAA_lid_4"/>
</dbReference>
<name>A0A8J3HVH0_9RICK</name>
<dbReference type="GO" id="GO:0006281">
    <property type="term" value="P:DNA repair"/>
    <property type="evidence" value="ECO:0007669"/>
    <property type="project" value="UniProtKB-UniRule"/>
</dbReference>
<dbReference type="InterPro" id="IPR027417">
    <property type="entry name" value="P-loop_NTPase"/>
</dbReference>
<evidence type="ECO:0000256" key="7">
    <source>
        <dbReference type="ARBA" id="ARBA00023172"/>
    </source>
</evidence>
<feature type="binding site" evidence="9">
    <location>
        <position position="302"/>
    </location>
    <ligand>
        <name>DNA</name>
        <dbReference type="ChEBI" id="CHEBI:16991"/>
    </ligand>
</feature>
<evidence type="ECO:0000256" key="3">
    <source>
        <dbReference type="ARBA" id="ARBA00022763"/>
    </source>
</evidence>
<comment type="subunit">
    <text evidence="9">Homohexamer. Forms an RuvA(8)-RuvB(12)-Holliday junction (HJ) complex. HJ DNA is sandwiched between 2 RuvA tetramers; dsDNA enters through RuvA and exits via RuvB. An RuvB hexamer assembles on each DNA strand where it exits the tetramer. Each RuvB hexamer is contacted by two RuvA subunits (via domain III) on 2 adjacent RuvB subunits; this complex drives branch migration. In the full resolvosome a probable DNA-RuvA(4)-RuvB(12)-RuvC(2) complex forms which resolves the HJ.</text>
</comment>
<dbReference type="Gene3D" id="1.10.8.60">
    <property type="match status" value="1"/>
</dbReference>
<evidence type="ECO:0000256" key="5">
    <source>
        <dbReference type="ARBA" id="ARBA00022840"/>
    </source>
</evidence>
<dbReference type="GO" id="GO:0005737">
    <property type="term" value="C:cytoplasm"/>
    <property type="evidence" value="ECO:0007669"/>
    <property type="project" value="UniProtKB-SubCell"/>
</dbReference>
<dbReference type="EC" id="3.6.4.-" evidence="9"/>
<dbReference type="CDD" id="cd00009">
    <property type="entry name" value="AAA"/>
    <property type="match status" value="1"/>
</dbReference>
<keyword evidence="1 9" id="KW-0963">Cytoplasm</keyword>
<keyword evidence="12" id="KW-1185">Reference proteome</keyword>
<dbReference type="AlphaFoldDB" id="A0A8J3HVH0"/>
<feature type="binding site" evidence="9">
    <location>
        <position position="283"/>
    </location>
    <ligand>
        <name>DNA</name>
        <dbReference type="ChEBI" id="CHEBI:16991"/>
    </ligand>
</feature>
<keyword evidence="8 9" id="KW-0234">DNA repair</keyword>
<dbReference type="GO" id="GO:0016787">
    <property type="term" value="F:hydrolase activity"/>
    <property type="evidence" value="ECO:0007669"/>
    <property type="project" value="UniProtKB-KW"/>
</dbReference>
<feature type="binding site" evidence="9">
    <location>
        <position position="16"/>
    </location>
    <ligand>
        <name>ATP</name>
        <dbReference type="ChEBI" id="CHEBI:30616"/>
    </ligand>
</feature>
<evidence type="ECO:0000256" key="6">
    <source>
        <dbReference type="ARBA" id="ARBA00023125"/>
    </source>
</evidence>
<dbReference type="InterPro" id="IPR008824">
    <property type="entry name" value="RuvB-like_N"/>
</dbReference>
<protein>
    <recommendedName>
        <fullName evidence="9">Holliday junction branch migration complex subunit RuvB</fullName>
        <ecNumber evidence="9">3.6.4.-</ecNumber>
    </recommendedName>
</protein>
<dbReference type="GO" id="GO:0005524">
    <property type="term" value="F:ATP binding"/>
    <property type="evidence" value="ECO:0007669"/>
    <property type="project" value="UniProtKB-UniRule"/>
</dbReference>
<dbReference type="GO" id="GO:0006310">
    <property type="term" value="P:DNA recombination"/>
    <property type="evidence" value="ECO:0007669"/>
    <property type="project" value="UniProtKB-UniRule"/>
</dbReference>
<feature type="binding site" evidence="9">
    <location>
        <position position="176"/>
    </location>
    <ligand>
        <name>ATP</name>
        <dbReference type="ChEBI" id="CHEBI:30616"/>
    </ligand>
</feature>
<dbReference type="SMART" id="SM00382">
    <property type="entry name" value="AAA"/>
    <property type="match status" value="1"/>
</dbReference>
<dbReference type="InterPro" id="IPR004605">
    <property type="entry name" value="DNA_helicase_Holl-junc_RuvB"/>
</dbReference>
<dbReference type="SUPFAM" id="SSF46785">
    <property type="entry name" value="Winged helix' DNA-binding domain"/>
    <property type="match status" value="1"/>
</dbReference>
<comment type="caution">
    <text evidence="11">The sequence shown here is derived from an EMBL/GenBank/DDBJ whole genome shotgun (WGS) entry which is preliminary data.</text>
</comment>
<comment type="similarity">
    <text evidence="9">Belongs to the RuvB family.</text>
</comment>
<gene>
    <name evidence="9 11" type="primary">ruvB</name>
    <name evidence="11" type="ORF">sL5_10300</name>
</gene>
<dbReference type="Pfam" id="PF05496">
    <property type="entry name" value="RuvB_N"/>
    <property type="match status" value="1"/>
</dbReference>
<feature type="binding site" evidence="9">
    <location>
        <position position="213"/>
    </location>
    <ligand>
        <name>ATP</name>
        <dbReference type="ChEBI" id="CHEBI:30616"/>
    </ligand>
</feature>
<evidence type="ECO:0000256" key="1">
    <source>
        <dbReference type="ARBA" id="ARBA00022490"/>
    </source>
</evidence>
<comment type="function">
    <text evidence="9">The RuvA-RuvB-RuvC complex processes Holliday junction (HJ) DNA during genetic recombination and DNA repair, while the RuvA-RuvB complex plays an important role in the rescue of blocked DNA replication forks via replication fork reversal (RFR). RuvA specifically binds to HJ cruciform DNA, conferring on it an open structure. The RuvB hexamer acts as an ATP-dependent pump, pulling dsDNA into and through the RuvAB complex. RuvB forms 2 homohexamers on either side of HJ DNA bound by 1 or 2 RuvA tetramers; 4 subunits per hexamer contact DNA at a time. Coordinated motions by a converter formed by DNA-disengaged RuvB subunits stimulates ATP hydrolysis and nucleotide exchange. Immobilization of the converter enables RuvB to convert the ATP-contained energy into a lever motion, pulling 2 nucleotides of DNA out of the RuvA tetramer per ATP hydrolyzed, thus driving DNA branch migration. The RuvB motors rotate together with the DNA substrate, which together with the progressing nucleotide cycle form the mechanistic basis for DNA recombination by continuous HJ branch migration. Branch migration allows RuvC to scan DNA until it finds its consensus sequence, where it cleaves and resolves cruciform DNA.</text>
</comment>
<feature type="binding site" evidence="9">
    <location>
        <position position="60"/>
    </location>
    <ligand>
        <name>ATP</name>
        <dbReference type="ChEBI" id="CHEBI:30616"/>
    </ligand>
</feature>
<evidence type="ECO:0000259" key="10">
    <source>
        <dbReference type="SMART" id="SM00382"/>
    </source>
</evidence>
<dbReference type="InterPro" id="IPR008823">
    <property type="entry name" value="RuvB_wg_C"/>
</dbReference>
<dbReference type="GO" id="GO:0009378">
    <property type="term" value="F:four-way junction helicase activity"/>
    <property type="evidence" value="ECO:0007669"/>
    <property type="project" value="InterPro"/>
</dbReference>